<accession>A0A3A4R2D0</accession>
<reference evidence="1 2" key="1">
    <citation type="journal article" date="2017" name="ISME J.">
        <title>Energy and carbon metabolisms in a deep terrestrial subsurface fluid microbial community.</title>
        <authorList>
            <person name="Momper L."/>
            <person name="Jungbluth S.P."/>
            <person name="Lee M.D."/>
            <person name="Amend J.P."/>
        </authorList>
    </citation>
    <scope>NUCLEOTIDE SEQUENCE [LARGE SCALE GENOMIC DNA]</scope>
    <source>
        <strain evidence="1">SURF_26</strain>
    </source>
</reference>
<gene>
    <name evidence="1" type="ORF">C4541_07660</name>
</gene>
<organism evidence="1 2">
    <name type="scientific">Candidatus Auribacter fodinae</name>
    <dbReference type="NCBI Taxonomy" id="2093366"/>
    <lineage>
        <taxon>Bacteria</taxon>
        <taxon>Pseudomonadati</taxon>
        <taxon>Candidatus Auribacterota</taxon>
        <taxon>Candidatus Auribacteria</taxon>
        <taxon>Candidatus Auribacterales</taxon>
        <taxon>Candidatus Auribacteraceae</taxon>
        <taxon>Candidatus Auribacter</taxon>
    </lineage>
</organism>
<dbReference type="EMBL" id="QZJZ01000064">
    <property type="protein sequence ID" value="RJP58596.1"/>
    <property type="molecule type" value="Genomic_DNA"/>
</dbReference>
<dbReference type="AlphaFoldDB" id="A0A3A4R2D0"/>
<dbReference type="Proteomes" id="UP000266426">
    <property type="component" value="Unassembled WGS sequence"/>
</dbReference>
<protein>
    <submittedName>
        <fullName evidence="1">Uncharacterized protein</fullName>
    </submittedName>
</protein>
<comment type="caution">
    <text evidence="1">The sequence shown here is derived from an EMBL/GenBank/DDBJ whole genome shotgun (WGS) entry which is preliminary data.</text>
</comment>
<evidence type="ECO:0000313" key="1">
    <source>
        <dbReference type="EMBL" id="RJP58596.1"/>
    </source>
</evidence>
<proteinExistence type="predicted"/>
<evidence type="ECO:0000313" key="2">
    <source>
        <dbReference type="Proteomes" id="UP000266426"/>
    </source>
</evidence>
<sequence length="76" mass="8679">MADCPRLQKCPFFNDQLDDMPDLSGAVKALFCKKNYRNCARYNIAKQLGPQNVPNNLFPADGRQANELLKKHKVQK</sequence>
<name>A0A3A4R2D0_9BACT</name>